<feature type="transmembrane region" description="Helical" evidence="1">
    <location>
        <begin position="185"/>
        <end position="210"/>
    </location>
</feature>
<reference evidence="2 3" key="1">
    <citation type="submission" date="2020-07" db="EMBL/GenBank/DDBJ databases">
        <title>Sequencing the genomes of 1000 actinobacteria strains.</title>
        <authorList>
            <person name="Klenk H.-P."/>
        </authorList>
    </citation>
    <scope>NUCLEOTIDE SEQUENCE [LARGE SCALE GENOMIC DNA]</scope>
    <source>
        <strain evidence="2 3">DSM 23819</strain>
    </source>
</reference>
<evidence type="ECO:0008006" key="4">
    <source>
        <dbReference type="Google" id="ProtNLM"/>
    </source>
</evidence>
<keyword evidence="3" id="KW-1185">Reference proteome</keyword>
<gene>
    <name evidence="2" type="ORF">BJ980_001250</name>
</gene>
<evidence type="ECO:0000256" key="1">
    <source>
        <dbReference type="SAM" id="Phobius"/>
    </source>
</evidence>
<organism evidence="2 3">
    <name type="scientific">Nocardioides daedukensis</name>
    <dbReference type="NCBI Taxonomy" id="634462"/>
    <lineage>
        <taxon>Bacteria</taxon>
        <taxon>Bacillati</taxon>
        <taxon>Actinomycetota</taxon>
        <taxon>Actinomycetes</taxon>
        <taxon>Propionibacteriales</taxon>
        <taxon>Nocardioidaceae</taxon>
        <taxon>Nocardioides</taxon>
    </lineage>
</organism>
<keyword evidence="1" id="KW-0472">Membrane</keyword>
<evidence type="ECO:0000313" key="3">
    <source>
        <dbReference type="Proteomes" id="UP000540656"/>
    </source>
</evidence>
<proteinExistence type="predicted"/>
<keyword evidence="1" id="KW-0812">Transmembrane</keyword>
<dbReference type="Proteomes" id="UP000540656">
    <property type="component" value="Unassembled WGS sequence"/>
</dbReference>
<evidence type="ECO:0000313" key="2">
    <source>
        <dbReference type="EMBL" id="NYG58327.1"/>
    </source>
</evidence>
<name>A0A7Y9RX80_9ACTN</name>
<protein>
    <recommendedName>
        <fullName evidence="4">TPM domain-containing protein</fullName>
    </recommendedName>
</protein>
<sequence>MRGHTIVFGILGVLVPVVLAVSAHADTEVRIESGAGLGAERETEIRELVEEADVSATVVALESLPREARRSPHLLASQMLAEASPGVKVVLVYGADSLPAFGVATRQGFDGSTNTSSALQATDFTDDPAADEFVALVDMVLNDSGDAGVQAAIEKSRADRADRAGEDVAPQRIVEPSRTVRGVQFAAIALAGGLVVWFLMLRGLAVLGWWRRRRRTEVLTSAADVAASRNLAEQAQSDLLGLGAAIDAHPMRGDDDLQAWHRVLDAYDTATRLADGRDAADRSREVVEACARGRAALADVDR</sequence>
<comment type="caution">
    <text evidence="2">The sequence shown here is derived from an EMBL/GenBank/DDBJ whole genome shotgun (WGS) entry which is preliminary data.</text>
</comment>
<dbReference type="AlphaFoldDB" id="A0A7Y9RX80"/>
<accession>A0A7Y9RX80</accession>
<dbReference type="RefSeq" id="WP_179501499.1">
    <property type="nucleotide sequence ID" value="NZ_JACCAA010000001.1"/>
</dbReference>
<keyword evidence="1" id="KW-1133">Transmembrane helix</keyword>
<dbReference type="EMBL" id="JACCAA010000001">
    <property type="protein sequence ID" value="NYG58327.1"/>
    <property type="molecule type" value="Genomic_DNA"/>
</dbReference>